<dbReference type="EMBL" id="JAAPAO010001592">
    <property type="protein sequence ID" value="KAF4649288.1"/>
    <property type="molecule type" value="Genomic_DNA"/>
</dbReference>
<name>A0A7J6KQ67_PERCH</name>
<feature type="compositionally biased region" description="Polar residues" evidence="1">
    <location>
        <begin position="241"/>
        <end position="256"/>
    </location>
</feature>
<dbReference type="AlphaFoldDB" id="A0A7J6KQ67"/>
<reference evidence="2 3" key="1">
    <citation type="submission" date="2020-04" db="EMBL/GenBank/DDBJ databases">
        <title>Perkinsus chesapeaki whole genome sequence.</title>
        <authorList>
            <person name="Bogema D.R."/>
        </authorList>
    </citation>
    <scope>NUCLEOTIDE SEQUENCE [LARGE SCALE GENOMIC DNA]</scope>
    <source>
        <strain evidence="2">ATCC PRA-425</strain>
    </source>
</reference>
<feature type="compositionally biased region" description="Basic and acidic residues" evidence="1">
    <location>
        <begin position="120"/>
        <end position="133"/>
    </location>
</feature>
<evidence type="ECO:0000313" key="3">
    <source>
        <dbReference type="Proteomes" id="UP000591131"/>
    </source>
</evidence>
<dbReference type="Proteomes" id="UP000591131">
    <property type="component" value="Unassembled WGS sequence"/>
</dbReference>
<comment type="caution">
    <text evidence="2">The sequence shown here is derived from an EMBL/GenBank/DDBJ whole genome shotgun (WGS) entry which is preliminary data.</text>
</comment>
<feature type="region of interest" description="Disordered" evidence="1">
    <location>
        <begin position="271"/>
        <end position="344"/>
    </location>
</feature>
<gene>
    <name evidence="2" type="ORF">FOL47_002228</name>
</gene>
<evidence type="ECO:0000313" key="2">
    <source>
        <dbReference type="EMBL" id="KAF4649288.1"/>
    </source>
</evidence>
<organism evidence="2 3">
    <name type="scientific">Perkinsus chesapeaki</name>
    <name type="common">Clam parasite</name>
    <name type="synonym">Perkinsus andrewsi</name>
    <dbReference type="NCBI Taxonomy" id="330153"/>
    <lineage>
        <taxon>Eukaryota</taxon>
        <taxon>Sar</taxon>
        <taxon>Alveolata</taxon>
        <taxon>Perkinsozoa</taxon>
        <taxon>Perkinsea</taxon>
        <taxon>Perkinsida</taxon>
        <taxon>Perkinsidae</taxon>
        <taxon>Perkinsus</taxon>
    </lineage>
</organism>
<feature type="compositionally biased region" description="Low complexity" evidence="1">
    <location>
        <begin position="71"/>
        <end position="84"/>
    </location>
</feature>
<sequence>MSSSIFTSHLDTKPEIVAGKIGQERRSILSSSSPPKVPQLDVRNVSREVYTEHMSSRTAKQLLTFRDGSSTTPTAPNNTTVARTNSREGTYRGGRRHVVDPATQRPDKHSRRRFVSADSARLDMEKSRPRCESVPKIPSLADIGCSPSRGSTGTRLRQGEGQATPRSEADYTPSLKVRGDSAARFAARTFTSSLDNWTGSASATLSDSPKSIRGSSVVKSLLDRDRLSHIPIGSRSERSQEGSPRSIASTPRGYSNRVLGSSQELLEAFGNDGSAIPVCPSTPRSTSSRRRTVQGAQTESTPVREDTPTNLRWDGSFPPRRERVKTSRPPPKAWNAGLGRKLFA</sequence>
<feature type="region of interest" description="Disordered" evidence="1">
    <location>
        <begin position="228"/>
        <end position="256"/>
    </location>
</feature>
<feature type="region of interest" description="Disordered" evidence="1">
    <location>
        <begin position="67"/>
        <end position="175"/>
    </location>
</feature>
<evidence type="ECO:0000256" key="1">
    <source>
        <dbReference type="SAM" id="MobiDB-lite"/>
    </source>
</evidence>
<keyword evidence="3" id="KW-1185">Reference proteome</keyword>
<protein>
    <submittedName>
        <fullName evidence="2">Uncharacterized protein</fullName>
    </submittedName>
</protein>
<proteinExistence type="predicted"/>
<accession>A0A7J6KQ67</accession>